<accession>A0ABU6HFB2</accession>
<evidence type="ECO:0000313" key="6">
    <source>
        <dbReference type="Proteomes" id="UP001348149"/>
    </source>
</evidence>
<dbReference type="CDD" id="cd05013">
    <property type="entry name" value="SIS_RpiR"/>
    <property type="match status" value="1"/>
</dbReference>
<dbReference type="SUPFAM" id="SSF53697">
    <property type="entry name" value="SIS domain"/>
    <property type="match status" value="1"/>
</dbReference>
<keyword evidence="1" id="KW-0805">Transcription regulation</keyword>
<dbReference type="PANTHER" id="PTHR30514">
    <property type="entry name" value="GLUCOKINASE"/>
    <property type="match status" value="1"/>
</dbReference>
<dbReference type="InterPro" id="IPR036388">
    <property type="entry name" value="WH-like_DNA-bd_sf"/>
</dbReference>
<keyword evidence="3" id="KW-0804">Transcription</keyword>
<dbReference type="Gene3D" id="3.40.50.10490">
    <property type="entry name" value="Glucose-6-phosphate isomerase like protein, domain 1"/>
    <property type="match status" value="1"/>
</dbReference>
<dbReference type="SUPFAM" id="SSF46689">
    <property type="entry name" value="Homeodomain-like"/>
    <property type="match status" value="1"/>
</dbReference>
<dbReference type="InterPro" id="IPR000281">
    <property type="entry name" value="HTH_RpiR"/>
</dbReference>
<dbReference type="PANTHER" id="PTHR30514:SF18">
    <property type="entry name" value="RPIR-FAMILY TRANSCRIPTIONAL REGULATOR"/>
    <property type="match status" value="1"/>
</dbReference>
<dbReference type="PROSITE" id="PS51071">
    <property type="entry name" value="HTH_RPIR"/>
    <property type="match status" value="1"/>
</dbReference>
<dbReference type="Pfam" id="PF01380">
    <property type="entry name" value="SIS"/>
    <property type="match status" value="1"/>
</dbReference>
<gene>
    <name evidence="5" type="ORF">VK792_07720</name>
</gene>
<dbReference type="InterPro" id="IPR047640">
    <property type="entry name" value="RpiR-like"/>
</dbReference>
<dbReference type="RefSeq" id="WP_326296883.1">
    <property type="nucleotide sequence ID" value="NZ_JAYLLH010000008.1"/>
</dbReference>
<dbReference type="InterPro" id="IPR035472">
    <property type="entry name" value="RpiR-like_SIS"/>
</dbReference>
<dbReference type="InterPro" id="IPR001347">
    <property type="entry name" value="SIS_dom"/>
</dbReference>
<dbReference type="InterPro" id="IPR009057">
    <property type="entry name" value="Homeodomain-like_sf"/>
</dbReference>
<evidence type="ECO:0000256" key="2">
    <source>
        <dbReference type="ARBA" id="ARBA00023125"/>
    </source>
</evidence>
<evidence type="ECO:0000259" key="4">
    <source>
        <dbReference type="PROSITE" id="PS51071"/>
    </source>
</evidence>
<evidence type="ECO:0000256" key="1">
    <source>
        <dbReference type="ARBA" id="ARBA00023015"/>
    </source>
</evidence>
<comment type="caution">
    <text evidence="5">The sequence shown here is derived from an EMBL/GenBank/DDBJ whole genome shotgun (WGS) entry which is preliminary data.</text>
</comment>
<keyword evidence="2" id="KW-0238">DNA-binding</keyword>
<protein>
    <submittedName>
        <fullName evidence="5">MurR/RpiR family transcriptional regulator</fullName>
    </submittedName>
</protein>
<dbReference type="Proteomes" id="UP001348149">
    <property type="component" value="Unassembled WGS sequence"/>
</dbReference>
<reference evidence="5 6" key="1">
    <citation type="submission" date="2024-01" db="EMBL/GenBank/DDBJ databases">
        <title>Mesobacterium rodlantinim sp. nov., isolated from shallow sea hydrothermal systems off Kueishantao Island.</title>
        <authorList>
            <person name="Su Z."/>
            <person name="Tang K."/>
        </authorList>
    </citation>
    <scope>NUCLEOTIDE SEQUENCE [LARGE SCALE GENOMIC DNA]</scope>
    <source>
        <strain evidence="5 6">TK19101</strain>
    </source>
</reference>
<evidence type="ECO:0000256" key="3">
    <source>
        <dbReference type="ARBA" id="ARBA00023163"/>
    </source>
</evidence>
<dbReference type="Pfam" id="PF01418">
    <property type="entry name" value="HTH_6"/>
    <property type="match status" value="1"/>
</dbReference>
<keyword evidence="6" id="KW-1185">Reference proteome</keyword>
<dbReference type="Gene3D" id="1.10.10.10">
    <property type="entry name" value="Winged helix-like DNA-binding domain superfamily/Winged helix DNA-binding domain"/>
    <property type="match status" value="1"/>
</dbReference>
<proteinExistence type="predicted"/>
<organism evidence="5 6">
    <name type="scientific">Mesobacterium hydrothermale</name>
    <dbReference type="NCBI Taxonomy" id="3111907"/>
    <lineage>
        <taxon>Bacteria</taxon>
        <taxon>Pseudomonadati</taxon>
        <taxon>Pseudomonadota</taxon>
        <taxon>Alphaproteobacteria</taxon>
        <taxon>Rhodobacterales</taxon>
        <taxon>Roseobacteraceae</taxon>
        <taxon>Mesobacterium</taxon>
    </lineage>
</organism>
<dbReference type="EMBL" id="JAYLLH010000008">
    <property type="protein sequence ID" value="MEC3861168.1"/>
    <property type="molecule type" value="Genomic_DNA"/>
</dbReference>
<sequence length="293" mass="32919">MPPLPPLRDMIRERMPDLTDAERRLAAVLTEDSMVNGLQSITKLAEDAGVSTPTIIRMARKLGFDGFPTLQNAIREELAARIKQPLAKLDQWGAGGADDHIINRFAQAASANINRTLDRLDLGSFDQAADVLSNTDRHVHLLGGRITRSIADYFFNHLQIIRPHVSLLAQSPNIWPHHLLDMDATSVLVLFDIRRYEKELERLADLAAERKVEILLFTDQWGSPIEKRASVCFRTMVEAPSSWDSNLAILFLVEALIAEVQSRSSRDSITRIDSLERMLGQTRLFRSDTGGQD</sequence>
<evidence type="ECO:0000313" key="5">
    <source>
        <dbReference type="EMBL" id="MEC3861168.1"/>
    </source>
</evidence>
<feature type="domain" description="HTH rpiR-type" evidence="4">
    <location>
        <begin position="5"/>
        <end position="81"/>
    </location>
</feature>
<name>A0ABU6HFB2_9RHOB</name>
<dbReference type="InterPro" id="IPR046348">
    <property type="entry name" value="SIS_dom_sf"/>
</dbReference>